<feature type="transmembrane region" description="Helical" evidence="1">
    <location>
        <begin position="84"/>
        <end position="103"/>
    </location>
</feature>
<feature type="transmembrane region" description="Helical" evidence="1">
    <location>
        <begin position="109"/>
        <end position="126"/>
    </location>
</feature>
<evidence type="ECO:0000256" key="1">
    <source>
        <dbReference type="SAM" id="Phobius"/>
    </source>
</evidence>
<feature type="transmembrane region" description="Helical" evidence="1">
    <location>
        <begin position="47"/>
        <end position="64"/>
    </location>
</feature>
<dbReference type="RefSeq" id="WP_338502171.1">
    <property type="nucleotide sequence ID" value="NZ_CP145607.1"/>
</dbReference>
<gene>
    <name evidence="2" type="ORF">V6R86_03565</name>
</gene>
<feature type="transmembrane region" description="Helical" evidence="1">
    <location>
        <begin position="21"/>
        <end position="41"/>
    </location>
</feature>
<keyword evidence="3" id="KW-1185">Reference proteome</keyword>
<keyword evidence="1" id="KW-0812">Transmembrane</keyword>
<dbReference type="Proteomes" id="UP001382935">
    <property type="component" value="Chromosome"/>
</dbReference>
<proteinExistence type="predicted"/>
<protein>
    <submittedName>
        <fullName evidence="2">Uncharacterized protein</fullName>
    </submittedName>
</protein>
<dbReference type="Pfam" id="PF22765">
    <property type="entry name" value="DUF7010"/>
    <property type="match status" value="1"/>
</dbReference>
<sequence>MMSMTDRSLAELQADFRATSTNAMPIAGMLTWAALGIAAAFVPERTVANASLYIMAVIMPLAFVIDRTRGRNLFGRSDNPLLKLFLLGIVMVALTIPLAVIGAKGGQPLLILLGMAVLAGVVWIPFGWAADDPSGTIHAVARGIGCYLAYGLCPMPWTASAICAVVVVAYLYSLAVMRPVGAAAAASTEARTATT</sequence>
<name>A0ABZ2FY96_9SPHN</name>
<dbReference type="InterPro" id="IPR053824">
    <property type="entry name" value="DUF7010"/>
</dbReference>
<evidence type="ECO:0000313" key="3">
    <source>
        <dbReference type="Proteomes" id="UP001382935"/>
    </source>
</evidence>
<feature type="transmembrane region" description="Helical" evidence="1">
    <location>
        <begin position="147"/>
        <end position="172"/>
    </location>
</feature>
<keyword evidence="1" id="KW-1133">Transmembrane helix</keyword>
<evidence type="ECO:0000313" key="2">
    <source>
        <dbReference type="EMBL" id="WWM69791.1"/>
    </source>
</evidence>
<organism evidence="2 3">
    <name type="scientific">Sphingomonas kaistensis</name>
    <dbReference type="NCBI Taxonomy" id="298708"/>
    <lineage>
        <taxon>Bacteria</taxon>
        <taxon>Pseudomonadati</taxon>
        <taxon>Pseudomonadota</taxon>
        <taxon>Alphaproteobacteria</taxon>
        <taxon>Sphingomonadales</taxon>
        <taxon>Sphingomonadaceae</taxon>
        <taxon>Sphingomonas</taxon>
    </lineage>
</organism>
<dbReference type="EMBL" id="CP145607">
    <property type="protein sequence ID" value="WWM69791.1"/>
    <property type="molecule type" value="Genomic_DNA"/>
</dbReference>
<accession>A0ABZ2FY96</accession>
<reference evidence="2 3" key="1">
    <citation type="submission" date="2024-02" db="EMBL/GenBank/DDBJ databases">
        <title>Full genome sequence of Sphingomonas kaistensis.</title>
        <authorList>
            <person name="Poletto B.L."/>
            <person name="Silva G."/>
            <person name="Galante D."/>
            <person name="Campos K.R."/>
            <person name="Santos M.B.N."/>
            <person name="Sacchi C.T."/>
        </authorList>
    </citation>
    <scope>NUCLEOTIDE SEQUENCE [LARGE SCALE GENOMIC DNA]</scope>
    <source>
        <strain evidence="2 3">MA4R</strain>
    </source>
</reference>
<keyword evidence="1" id="KW-0472">Membrane</keyword>